<dbReference type="PANTHER" id="PTHR21666:SF270">
    <property type="entry name" value="MUREIN HYDROLASE ACTIVATOR ENVC"/>
    <property type="match status" value="1"/>
</dbReference>
<dbReference type="GO" id="GO:0042742">
    <property type="term" value="P:defense response to bacterium"/>
    <property type="evidence" value="ECO:0007669"/>
    <property type="project" value="UniProtKB-KW"/>
</dbReference>
<reference evidence="5" key="1">
    <citation type="submission" date="2020-04" db="EMBL/GenBank/DDBJ databases">
        <authorList>
            <person name="Chiriac C."/>
            <person name="Salcher M."/>
            <person name="Ghai R."/>
            <person name="Kavagutti S V."/>
        </authorList>
    </citation>
    <scope>NUCLEOTIDE SEQUENCE</scope>
</reference>
<dbReference type="InterPro" id="IPR036366">
    <property type="entry name" value="PGBDSf"/>
</dbReference>
<proteinExistence type="predicted"/>
<dbReference type="InterPro" id="IPR050570">
    <property type="entry name" value="Cell_wall_metabolism_enzyme"/>
</dbReference>
<evidence type="ECO:0000313" key="5">
    <source>
        <dbReference type="EMBL" id="CAB4157218.1"/>
    </source>
</evidence>
<dbReference type="InterPro" id="IPR011055">
    <property type="entry name" value="Dup_hybrid_motif"/>
</dbReference>
<dbReference type="CDD" id="cd12797">
    <property type="entry name" value="M23_peptidase"/>
    <property type="match status" value="1"/>
</dbReference>
<name>A0A6J5NK32_9CAUD</name>
<dbReference type="Gene3D" id="1.10.101.10">
    <property type="entry name" value="PGBD-like superfamily/PGBD"/>
    <property type="match status" value="1"/>
</dbReference>
<keyword evidence="2" id="KW-0081">Bacteriolytic enzyme</keyword>
<sequence length="260" mass="28708">MARPQYPIDGKFGKAWKVTSPFGWRVHPIEKRKKHHNGVDLWGSNPKIYIEAFHDGLVIAAGISKLKNADGSLGGVGWYVDIRSKINGTFYVHRYAHMVENSLKVKRGQKVEAGTILGIMGNTGASAGRHLHFEINKGKVWRWTSDGSGFVNPLEFVKNTIEAYKLQESIPQATPEDAPVLPAPIHEPVKAPTPPAAAFPGNIQLGSRGKNVRFIQRKLKLKQDGDFGPLTEKAVNAFQKKNGMVQTGIVDTKVWDLLAK</sequence>
<dbReference type="GO" id="GO:0004222">
    <property type="term" value="F:metalloendopeptidase activity"/>
    <property type="evidence" value="ECO:0007669"/>
    <property type="project" value="TreeGrafter"/>
</dbReference>
<dbReference type="PANTHER" id="PTHR21666">
    <property type="entry name" value="PEPTIDASE-RELATED"/>
    <property type="match status" value="1"/>
</dbReference>
<evidence type="ECO:0000259" key="4">
    <source>
        <dbReference type="Pfam" id="PF01551"/>
    </source>
</evidence>
<dbReference type="GO" id="GO:0031640">
    <property type="term" value="P:killing of cells of another organism"/>
    <property type="evidence" value="ECO:0007669"/>
    <property type="project" value="UniProtKB-KW"/>
</dbReference>
<gene>
    <name evidence="5" type="ORF">UFOVP692_7</name>
</gene>
<evidence type="ECO:0000259" key="3">
    <source>
        <dbReference type="Pfam" id="PF01471"/>
    </source>
</evidence>
<dbReference type="SUPFAM" id="SSF47090">
    <property type="entry name" value="PGBD-like"/>
    <property type="match status" value="1"/>
</dbReference>
<dbReference type="InterPro" id="IPR036365">
    <property type="entry name" value="PGBD-like_sf"/>
</dbReference>
<organism evidence="5">
    <name type="scientific">uncultured Caudovirales phage</name>
    <dbReference type="NCBI Taxonomy" id="2100421"/>
    <lineage>
        <taxon>Viruses</taxon>
        <taxon>Duplodnaviria</taxon>
        <taxon>Heunggongvirae</taxon>
        <taxon>Uroviricota</taxon>
        <taxon>Caudoviricetes</taxon>
        <taxon>Peduoviridae</taxon>
        <taxon>Maltschvirus</taxon>
        <taxon>Maltschvirus maltsch</taxon>
    </lineage>
</organism>
<dbReference type="SUPFAM" id="SSF51261">
    <property type="entry name" value="Duplicated hybrid motif"/>
    <property type="match status" value="1"/>
</dbReference>
<protein>
    <submittedName>
        <fullName evidence="5">Peptidase M23</fullName>
    </submittedName>
</protein>
<keyword evidence="1" id="KW-0929">Antimicrobial</keyword>
<evidence type="ECO:0000256" key="2">
    <source>
        <dbReference type="ARBA" id="ARBA00022638"/>
    </source>
</evidence>
<dbReference type="Pfam" id="PF01551">
    <property type="entry name" value="Peptidase_M23"/>
    <property type="match status" value="1"/>
</dbReference>
<dbReference type="Gene3D" id="2.70.70.10">
    <property type="entry name" value="Glucose Permease (Domain IIA)"/>
    <property type="match status" value="1"/>
</dbReference>
<feature type="domain" description="Peptidoglycan binding-like" evidence="3">
    <location>
        <begin position="209"/>
        <end position="258"/>
    </location>
</feature>
<dbReference type="Pfam" id="PF01471">
    <property type="entry name" value="PG_binding_1"/>
    <property type="match status" value="1"/>
</dbReference>
<dbReference type="InterPro" id="IPR016047">
    <property type="entry name" value="M23ase_b-sheet_dom"/>
</dbReference>
<feature type="domain" description="M23ase beta-sheet core" evidence="4">
    <location>
        <begin position="35"/>
        <end position="138"/>
    </location>
</feature>
<dbReference type="EMBL" id="LR796658">
    <property type="protein sequence ID" value="CAB4157218.1"/>
    <property type="molecule type" value="Genomic_DNA"/>
</dbReference>
<evidence type="ECO:0000256" key="1">
    <source>
        <dbReference type="ARBA" id="ARBA00022529"/>
    </source>
</evidence>
<accession>A0A6J5NK32</accession>
<dbReference type="InterPro" id="IPR002477">
    <property type="entry name" value="Peptidoglycan-bd-like"/>
</dbReference>